<feature type="domain" description="Immunoglobulin" evidence="2">
    <location>
        <begin position="24"/>
        <end position="126"/>
    </location>
</feature>
<evidence type="ECO:0000256" key="1">
    <source>
        <dbReference type="SAM" id="SignalP"/>
    </source>
</evidence>
<feature type="signal peptide" evidence="1">
    <location>
        <begin position="1"/>
        <end position="18"/>
    </location>
</feature>
<dbReference type="AlphaFoldDB" id="A0A9D4M275"/>
<comment type="caution">
    <text evidence="3">The sequence shown here is derived from an EMBL/GenBank/DDBJ whole genome shotgun (WGS) entry which is preliminary data.</text>
</comment>
<dbReference type="InterPro" id="IPR013783">
    <property type="entry name" value="Ig-like_fold"/>
</dbReference>
<dbReference type="Proteomes" id="UP000828390">
    <property type="component" value="Unassembled WGS sequence"/>
</dbReference>
<dbReference type="InterPro" id="IPR036179">
    <property type="entry name" value="Ig-like_dom_sf"/>
</dbReference>
<evidence type="ECO:0000313" key="3">
    <source>
        <dbReference type="EMBL" id="KAH3868294.1"/>
    </source>
</evidence>
<feature type="chain" id="PRO_5039479521" description="Immunoglobulin domain-containing protein" evidence="1">
    <location>
        <begin position="19"/>
        <end position="271"/>
    </location>
</feature>
<dbReference type="SUPFAM" id="SSF48726">
    <property type="entry name" value="Immunoglobulin"/>
    <property type="match status" value="1"/>
</dbReference>
<accession>A0A9D4M275</accession>
<gene>
    <name evidence="3" type="ORF">DPMN_031437</name>
</gene>
<dbReference type="SMART" id="SM00409">
    <property type="entry name" value="IG"/>
    <property type="match status" value="1"/>
</dbReference>
<sequence length="271" mass="31755">MKLMFAVIVVMSIRVSVTYKVHIDVKGIIQEGKNITLECKTDAPEITFSINRKFNNGQNETIAECEFRTEQCYFLNGSFLPMYNISSTNNGGILTIYSLSVMQEGEYTCFYTYNSSINATVHIEVMKYHDARSNAGHYALRENKHAECYTRYALVQTQQLFQKMMKIKHGLCRTKMARKKTENKQKFARKDTANRKQLKGTDIFINEDMTKLNLHVLMCVKKKMPDEINSAWFMNGKIFYKNHMDKIQTVQFEDYEHWTNLPWPNNTPKRK</sequence>
<keyword evidence="4" id="KW-1185">Reference proteome</keyword>
<dbReference type="EMBL" id="JAIWYP010000002">
    <property type="protein sequence ID" value="KAH3868294.1"/>
    <property type="molecule type" value="Genomic_DNA"/>
</dbReference>
<reference evidence="3" key="2">
    <citation type="submission" date="2020-11" db="EMBL/GenBank/DDBJ databases">
        <authorList>
            <person name="McCartney M.A."/>
            <person name="Auch B."/>
            <person name="Kono T."/>
            <person name="Mallez S."/>
            <person name="Becker A."/>
            <person name="Gohl D.M."/>
            <person name="Silverstein K.A.T."/>
            <person name="Koren S."/>
            <person name="Bechman K.B."/>
            <person name="Herman A."/>
            <person name="Abrahante J.E."/>
            <person name="Garbe J."/>
        </authorList>
    </citation>
    <scope>NUCLEOTIDE SEQUENCE</scope>
    <source>
        <strain evidence="3">Duluth1</strain>
        <tissue evidence="3">Whole animal</tissue>
    </source>
</reference>
<reference evidence="3" key="1">
    <citation type="journal article" date="2019" name="bioRxiv">
        <title>The Genome of the Zebra Mussel, Dreissena polymorpha: A Resource for Invasive Species Research.</title>
        <authorList>
            <person name="McCartney M.A."/>
            <person name="Auch B."/>
            <person name="Kono T."/>
            <person name="Mallez S."/>
            <person name="Zhang Y."/>
            <person name="Obille A."/>
            <person name="Becker A."/>
            <person name="Abrahante J.E."/>
            <person name="Garbe J."/>
            <person name="Badalamenti J.P."/>
            <person name="Herman A."/>
            <person name="Mangelson H."/>
            <person name="Liachko I."/>
            <person name="Sullivan S."/>
            <person name="Sone E.D."/>
            <person name="Koren S."/>
            <person name="Silverstein K.A.T."/>
            <person name="Beckman K.B."/>
            <person name="Gohl D.M."/>
        </authorList>
    </citation>
    <scope>NUCLEOTIDE SEQUENCE</scope>
    <source>
        <strain evidence="3">Duluth1</strain>
        <tissue evidence="3">Whole animal</tissue>
    </source>
</reference>
<evidence type="ECO:0000259" key="2">
    <source>
        <dbReference type="SMART" id="SM00409"/>
    </source>
</evidence>
<name>A0A9D4M275_DREPO</name>
<keyword evidence="1" id="KW-0732">Signal</keyword>
<dbReference type="Gene3D" id="2.60.40.10">
    <property type="entry name" value="Immunoglobulins"/>
    <property type="match status" value="1"/>
</dbReference>
<proteinExistence type="predicted"/>
<organism evidence="3 4">
    <name type="scientific">Dreissena polymorpha</name>
    <name type="common">Zebra mussel</name>
    <name type="synonym">Mytilus polymorpha</name>
    <dbReference type="NCBI Taxonomy" id="45954"/>
    <lineage>
        <taxon>Eukaryota</taxon>
        <taxon>Metazoa</taxon>
        <taxon>Spiralia</taxon>
        <taxon>Lophotrochozoa</taxon>
        <taxon>Mollusca</taxon>
        <taxon>Bivalvia</taxon>
        <taxon>Autobranchia</taxon>
        <taxon>Heteroconchia</taxon>
        <taxon>Euheterodonta</taxon>
        <taxon>Imparidentia</taxon>
        <taxon>Neoheterodontei</taxon>
        <taxon>Myida</taxon>
        <taxon>Dreissenoidea</taxon>
        <taxon>Dreissenidae</taxon>
        <taxon>Dreissena</taxon>
    </lineage>
</organism>
<dbReference type="InterPro" id="IPR003599">
    <property type="entry name" value="Ig_sub"/>
</dbReference>
<evidence type="ECO:0000313" key="4">
    <source>
        <dbReference type="Proteomes" id="UP000828390"/>
    </source>
</evidence>
<protein>
    <recommendedName>
        <fullName evidence="2">Immunoglobulin domain-containing protein</fullName>
    </recommendedName>
</protein>